<dbReference type="Proteomes" id="UP000254869">
    <property type="component" value="Unassembled WGS sequence"/>
</dbReference>
<comment type="caution">
    <text evidence="1">The sequence shown here is derived from an EMBL/GenBank/DDBJ whole genome shotgun (WGS) entry which is preliminary data.</text>
</comment>
<reference evidence="1 2" key="1">
    <citation type="submission" date="2018-07" db="EMBL/GenBank/DDBJ databases">
        <title>Genomic Encyclopedia of Type Strains, Phase IV (KMG-IV): sequencing the most valuable type-strain genomes for metagenomic binning, comparative biology and taxonomic classification.</title>
        <authorList>
            <person name="Goeker M."/>
        </authorList>
    </citation>
    <scope>NUCLEOTIDE SEQUENCE [LARGE SCALE GENOMIC DNA]</scope>
    <source>
        <strain evidence="1 2">DSM 44290</strain>
    </source>
</reference>
<name>A0A370ICA9_9NOCA</name>
<dbReference type="PANTHER" id="PTHR35569">
    <property type="entry name" value="CYANAMIDE HYDRATASE DDI2-RELATED"/>
    <property type="match status" value="1"/>
</dbReference>
<dbReference type="PANTHER" id="PTHR35569:SF1">
    <property type="entry name" value="CYANAMIDE HYDRATASE DDI2-RELATED"/>
    <property type="match status" value="1"/>
</dbReference>
<dbReference type="STRING" id="1210086.GCA_001613105_01324"/>
<organism evidence="1 2">
    <name type="scientific">Nocardia pseudobrasiliensis</name>
    <dbReference type="NCBI Taxonomy" id="45979"/>
    <lineage>
        <taxon>Bacteria</taxon>
        <taxon>Bacillati</taxon>
        <taxon>Actinomycetota</taxon>
        <taxon>Actinomycetes</taxon>
        <taxon>Mycobacteriales</taxon>
        <taxon>Nocardiaceae</taxon>
        <taxon>Nocardia</taxon>
    </lineage>
</organism>
<protein>
    <recommendedName>
        <fullName evidence="3">HD domain-containing protein</fullName>
    </recommendedName>
</protein>
<accession>A0A370ICA9</accession>
<dbReference type="EMBL" id="QQBC01000002">
    <property type="protein sequence ID" value="RDI68347.1"/>
    <property type="molecule type" value="Genomic_DNA"/>
</dbReference>
<dbReference type="AlphaFoldDB" id="A0A370ICA9"/>
<dbReference type="RefSeq" id="WP_067993284.1">
    <property type="nucleotide sequence ID" value="NZ_QQBC01000002.1"/>
</dbReference>
<sequence length="250" mass="27433">MGAPAGLDWEWAVATGGALTGRQRRQLMGYTVLHFPAMVAGQVRLVLGRRGNGRVDFADLHLPDSRLARAAENEAREGLTPHMLAHSYRTYFFGRALCELHGVAFDDELAYVSSLLHDINLENPTPGRCFAVTGAERAVELATANGATFERAQKIGAAIAAHITPGVADDLGDLGFVSAGAAVDVVGARLWELDPAWVEDLLRRHPRHNFKQHDMAALDREVEAMPEGRIKWLIAYTAFRRRVRTAPFAE</sequence>
<proteinExistence type="predicted"/>
<gene>
    <name evidence="1" type="ORF">DFR76_102748</name>
</gene>
<dbReference type="SUPFAM" id="SSF109604">
    <property type="entry name" value="HD-domain/PDEase-like"/>
    <property type="match status" value="1"/>
</dbReference>
<evidence type="ECO:0008006" key="3">
    <source>
        <dbReference type="Google" id="ProtNLM"/>
    </source>
</evidence>
<dbReference type="Gene3D" id="1.10.3210.10">
    <property type="entry name" value="Hypothetical protein af1432"/>
    <property type="match status" value="1"/>
</dbReference>
<evidence type="ECO:0000313" key="1">
    <source>
        <dbReference type="EMBL" id="RDI68347.1"/>
    </source>
</evidence>
<evidence type="ECO:0000313" key="2">
    <source>
        <dbReference type="Proteomes" id="UP000254869"/>
    </source>
</evidence>
<keyword evidence="2" id="KW-1185">Reference proteome</keyword>